<dbReference type="Gene3D" id="2.60.40.10">
    <property type="entry name" value="Immunoglobulins"/>
    <property type="match status" value="1"/>
</dbReference>
<comment type="caution">
    <text evidence="1">The sequence shown here is derived from an EMBL/GenBank/DDBJ whole genome shotgun (WGS) entry which is preliminary data.</text>
</comment>
<dbReference type="Proteomes" id="UP000179360">
    <property type="component" value="Unassembled WGS sequence"/>
</dbReference>
<accession>A0A1F6TQR4</accession>
<dbReference type="AlphaFoldDB" id="A0A1F6TQR4"/>
<evidence type="ECO:0000313" key="1">
    <source>
        <dbReference type="EMBL" id="OGI47474.1"/>
    </source>
</evidence>
<name>A0A1F6TQR4_9PROT</name>
<organism evidence="1 2">
    <name type="scientific">Candidatus Muproteobacteria bacterium RIFCSPHIGHO2_01_FULL_65_16</name>
    <dbReference type="NCBI Taxonomy" id="1817764"/>
    <lineage>
        <taxon>Bacteria</taxon>
        <taxon>Pseudomonadati</taxon>
        <taxon>Pseudomonadota</taxon>
        <taxon>Candidatus Muproteobacteria</taxon>
    </lineage>
</organism>
<dbReference type="InterPro" id="IPR013783">
    <property type="entry name" value="Ig-like_fold"/>
</dbReference>
<reference evidence="1 2" key="1">
    <citation type="journal article" date="2016" name="Nat. Commun.">
        <title>Thousands of microbial genomes shed light on interconnected biogeochemical processes in an aquifer system.</title>
        <authorList>
            <person name="Anantharaman K."/>
            <person name="Brown C.T."/>
            <person name="Hug L.A."/>
            <person name="Sharon I."/>
            <person name="Castelle C.J."/>
            <person name="Probst A.J."/>
            <person name="Thomas B.C."/>
            <person name="Singh A."/>
            <person name="Wilkins M.J."/>
            <person name="Karaoz U."/>
            <person name="Brodie E.L."/>
            <person name="Williams K.H."/>
            <person name="Hubbard S.S."/>
            <person name="Banfield J.F."/>
        </authorList>
    </citation>
    <scope>NUCLEOTIDE SEQUENCE [LARGE SCALE GENOMIC DNA]</scope>
</reference>
<proteinExistence type="predicted"/>
<dbReference type="EMBL" id="MFSY01000018">
    <property type="protein sequence ID" value="OGI47474.1"/>
    <property type="molecule type" value="Genomic_DNA"/>
</dbReference>
<evidence type="ECO:0000313" key="2">
    <source>
        <dbReference type="Proteomes" id="UP000179360"/>
    </source>
</evidence>
<protein>
    <submittedName>
        <fullName evidence="1">Uncharacterized protein</fullName>
    </submittedName>
</protein>
<gene>
    <name evidence="1" type="ORF">A2637_03245</name>
</gene>
<sequence>MFFSFWLAAGLAPTTAGAHDLVLKEPDNIRVGACSEQIRFQVELNDGGHKHNAGQAPAATYRVIVYSPARRKIIKTFDVTDHKLGDTKFFVVPSDSLICDRQLEIRVDDQNRVEETNKKNNAADIKLEVSRTGGDNPCAATPDKCR</sequence>